<feature type="compositionally biased region" description="Basic and acidic residues" evidence="2">
    <location>
        <begin position="374"/>
        <end position="383"/>
    </location>
</feature>
<accession>A0A8H5LTV0</accession>
<organism evidence="3 4">
    <name type="scientific">Tricholomella constricta</name>
    <dbReference type="NCBI Taxonomy" id="117010"/>
    <lineage>
        <taxon>Eukaryota</taxon>
        <taxon>Fungi</taxon>
        <taxon>Dikarya</taxon>
        <taxon>Basidiomycota</taxon>
        <taxon>Agaricomycotina</taxon>
        <taxon>Agaricomycetes</taxon>
        <taxon>Agaricomycetidae</taxon>
        <taxon>Agaricales</taxon>
        <taxon>Tricholomatineae</taxon>
        <taxon>Lyophyllaceae</taxon>
        <taxon>Tricholomella</taxon>
    </lineage>
</organism>
<feature type="compositionally biased region" description="Low complexity" evidence="2">
    <location>
        <begin position="466"/>
        <end position="475"/>
    </location>
</feature>
<dbReference type="InterPro" id="IPR010998">
    <property type="entry name" value="Integrase_recombinase_N"/>
</dbReference>
<protein>
    <submittedName>
        <fullName evidence="3">Uncharacterized protein</fullName>
    </submittedName>
</protein>
<gene>
    <name evidence="3" type="ORF">D9615_009969</name>
</gene>
<evidence type="ECO:0000256" key="2">
    <source>
        <dbReference type="SAM" id="MobiDB-lite"/>
    </source>
</evidence>
<sequence>MNKITLGTCCRMRSGLSAAEATISAQQMSAQLPNAGIPGPIPDDFDFDAHMAVPDALTMPEIALPIRISRNVEIEAYNNDSVFRTVNAKETPSPRPVDLDIGPPLRRLYSLSDEEFQELVNSEALCASLAPLPIALLRFIESERAISKKTAERDRQAEREKDREGDTKTRTKLLGSMQLVDPVKRVPAQRDRISIPTTYLLCIKNKLCPPLNFFTNEHIDAVNYAPQEIHFKLLRPWADEDTTEKVQLLDMPKMISLWGSDDASTCLSPFRFVEATGNLLAALELLCDPSPSVSATMGSVTPSSAVAPSVPSYASEYKKHRDFFLQLDNFEVTYADWYPFELKARRDILKGVLFDWDAYASEVLLRVRLGELERERRPKRASEPDSAYPNNLAPTPSPLPVALASPFVRVRRESRSVLSAPEGTPTATIRRQPLLSKTVNPSSHVSEITLSGPQRRTKAAPKRESAVFTTSTGSATTVTDPTPCMSALSAELSMPLLSAARLVTGPLMGSSKPDEVLCYRDFSDTIFYRPRSLTSLPSDDELFERIVTPYDVSAYDRLLTKHNLHSNYPLLITNLTRGFPLGTLPKLTKSIIIKNHPSVDLHPEAVADYLSTEIALGRMSGPFTLPEVERILRGPIYCSPFIVAEQDTGPDSPPKLRVCRNLSKADPLTGTPSVNSHIAKEDFPTRFDMAFRVADEVARAPPGTQAMSFDIKSFHRTCPALPDHKPFLVVSFKGDFYIDHVHPFGARPASSNSGQVANASIDIWHAETRPSCLFFKYEDDIEAFRYPVSTGPFHEGPYHYTHDRDSVMALVADLNIPWHPDKTDTHFSTNFTYIGFSWDLVLRRVSLPEKKRLKYLNRVALMLDAHLKNRAAFNLRDIQIIHGTLVHVTFVYPEGSSRLPAFSNFMSAVDDGLRVSTSLSPRIPPVENFPRSARTTSTTVAPGVYASSPSSRFLRYTSPPKPRSPAPSFPSLETVAAPRRTTSYAAAPGVFIHPASPRRLAASSLPSSTQHATNSDSSSYAPSPYRPAVPAGQRLLFWTTPHSQLARASFDAQIPVDAQSKIFLGLFNSLAESTRVSYGAGLLRFTQYCDRLHIPENLRMPASDILISAFVADALGSCTGECIRNWLNGLRFWHLFNYAEWHGHEPLVHSLLKSADKQGLRFKRPPRQPITSRHLLALHHDLDLTSPSGAAIWACALVAFWGCRRLGELLPSKLSFDPSRHVSRDCDLHTSFVNGSKTQYRTHYHLYRGGFPTATVAADFRADVDS</sequence>
<comment type="caution">
    <text evidence="3">The sequence shown here is derived from an EMBL/GenBank/DDBJ whole genome shotgun (WGS) entry which is preliminary data.</text>
</comment>
<dbReference type="EMBL" id="JAACJP010000056">
    <property type="protein sequence ID" value="KAF5369201.1"/>
    <property type="molecule type" value="Genomic_DNA"/>
</dbReference>
<feature type="region of interest" description="Disordered" evidence="2">
    <location>
        <begin position="1002"/>
        <end position="1024"/>
    </location>
</feature>
<name>A0A8H5LTV0_9AGAR</name>
<dbReference type="AlphaFoldDB" id="A0A8H5LTV0"/>
<dbReference type="InterPro" id="IPR052055">
    <property type="entry name" value="Hepadnavirus_pol/RT"/>
</dbReference>
<dbReference type="PANTHER" id="PTHR33050:SF7">
    <property type="entry name" value="RIBONUCLEASE H"/>
    <property type="match status" value="1"/>
</dbReference>
<feature type="region of interest" description="Disordered" evidence="2">
    <location>
        <begin position="374"/>
        <end position="395"/>
    </location>
</feature>
<keyword evidence="4" id="KW-1185">Reference proteome</keyword>
<evidence type="ECO:0000256" key="1">
    <source>
        <dbReference type="ARBA" id="ARBA00023125"/>
    </source>
</evidence>
<reference evidence="3 4" key="1">
    <citation type="journal article" date="2020" name="ISME J.">
        <title>Uncovering the hidden diversity of litter-decomposition mechanisms in mushroom-forming fungi.</title>
        <authorList>
            <person name="Floudas D."/>
            <person name="Bentzer J."/>
            <person name="Ahren D."/>
            <person name="Johansson T."/>
            <person name="Persson P."/>
            <person name="Tunlid A."/>
        </authorList>
    </citation>
    <scope>NUCLEOTIDE SEQUENCE [LARGE SCALE GENOMIC DNA]</scope>
    <source>
        <strain evidence="3 4">CBS 661.87</strain>
    </source>
</reference>
<feature type="region of interest" description="Disordered" evidence="2">
    <location>
        <begin position="148"/>
        <end position="168"/>
    </location>
</feature>
<dbReference type="PANTHER" id="PTHR33050">
    <property type="entry name" value="REVERSE TRANSCRIPTASE DOMAIN-CONTAINING PROTEIN"/>
    <property type="match status" value="1"/>
</dbReference>
<feature type="compositionally biased region" description="Polar residues" evidence="2">
    <location>
        <begin position="438"/>
        <end position="454"/>
    </location>
</feature>
<dbReference type="Proteomes" id="UP000565441">
    <property type="component" value="Unassembled WGS sequence"/>
</dbReference>
<dbReference type="OrthoDB" id="2506773at2759"/>
<keyword evidence="1" id="KW-0238">DNA-binding</keyword>
<evidence type="ECO:0000313" key="4">
    <source>
        <dbReference type="Proteomes" id="UP000565441"/>
    </source>
</evidence>
<proteinExistence type="predicted"/>
<feature type="compositionally biased region" description="Pro residues" evidence="2">
    <location>
        <begin position="959"/>
        <end position="968"/>
    </location>
</feature>
<feature type="region of interest" description="Disordered" evidence="2">
    <location>
        <begin position="438"/>
        <end position="475"/>
    </location>
</feature>
<feature type="region of interest" description="Disordered" evidence="2">
    <location>
        <begin position="952"/>
        <end position="972"/>
    </location>
</feature>
<dbReference type="GO" id="GO:0003677">
    <property type="term" value="F:DNA binding"/>
    <property type="evidence" value="ECO:0007669"/>
    <property type="project" value="UniProtKB-KW"/>
</dbReference>
<evidence type="ECO:0000313" key="3">
    <source>
        <dbReference type="EMBL" id="KAF5369201.1"/>
    </source>
</evidence>
<dbReference type="Gene3D" id="1.10.150.130">
    <property type="match status" value="1"/>
</dbReference>
<feature type="compositionally biased region" description="Polar residues" evidence="2">
    <location>
        <begin position="1004"/>
        <end position="1016"/>
    </location>
</feature>